<keyword evidence="3" id="KW-0788">Thiol protease</keyword>
<comment type="similarity">
    <text evidence="1">Belongs to the peptidase C14B family.</text>
</comment>
<feature type="compositionally biased region" description="Polar residues" evidence="4">
    <location>
        <begin position="270"/>
        <end position="287"/>
    </location>
</feature>
<protein>
    <recommendedName>
        <fullName evidence="5">Peptidase C14 caspase domain-containing protein</fullName>
    </recommendedName>
</protein>
<dbReference type="OrthoDB" id="3223806at2759"/>
<dbReference type="PANTHER" id="PTHR48104">
    <property type="entry name" value="METACASPASE-4"/>
    <property type="match status" value="1"/>
</dbReference>
<proteinExistence type="inferred from homology"/>
<evidence type="ECO:0000256" key="4">
    <source>
        <dbReference type="SAM" id="MobiDB-lite"/>
    </source>
</evidence>
<sequence length="470" mass="52800">MSSREKYFPRSLVAPRHGKVLRVHPSSWIPVIRVFPMYNLRFRRLVERYIFPNRKRKALLIGIKKAKGEDTLARPHEDVYGMRDLLIDVYGYRTADIKIMLDDGVLEDTNMLPTHKNILREIGGLIRGAQAGDRFVFHFSGHSTQVENVSGTEDDGMDEAIIPVDSEEIIDNALRKNLVDPLPAGSHLVAIFDTCHSASLLDLSHHRCNRLTRPGEGVPVQGNRAEPQMRVPWTPVQAKLSVYQDEVRYPTTRSARTPTSPLVPKPARSVSINQPQIPSPYTLSGPTPSTLPLIEQFRQLGLPITMNTPAPDSKVDEAERQVRWLTDDNDKDTMRATSPERYSGSRSVVCDGGMLCEAARAAANTHLANVIALGACKDGQTTWEDQDAGKTMTAVLVEHLANNPLMPLEDLMRAISEETYNNINKMHRDWEAYKKRAPTDAASQPDFSKEWQDPQLAGHWKLDLSMPFLM</sequence>
<keyword evidence="3" id="KW-0645">Protease</keyword>
<evidence type="ECO:0000313" key="7">
    <source>
        <dbReference type="Proteomes" id="UP000076532"/>
    </source>
</evidence>
<dbReference type="SUPFAM" id="SSF52129">
    <property type="entry name" value="Caspase-like"/>
    <property type="match status" value="1"/>
</dbReference>
<evidence type="ECO:0000256" key="2">
    <source>
        <dbReference type="ARBA" id="ARBA00022703"/>
    </source>
</evidence>
<dbReference type="Pfam" id="PF00656">
    <property type="entry name" value="Peptidase_C14"/>
    <property type="match status" value="1"/>
</dbReference>
<evidence type="ECO:0000256" key="1">
    <source>
        <dbReference type="ARBA" id="ARBA00009005"/>
    </source>
</evidence>
<keyword evidence="3" id="KW-0378">Hydrolase</keyword>
<keyword evidence="7" id="KW-1185">Reference proteome</keyword>
<name>A0A166D1D7_9AGAM</name>
<dbReference type="InterPro" id="IPR029030">
    <property type="entry name" value="Caspase-like_dom_sf"/>
</dbReference>
<reference evidence="6 7" key="1">
    <citation type="journal article" date="2016" name="Mol. Biol. Evol.">
        <title>Comparative Genomics of Early-Diverging Mushroom-Forming Fungi Provides Insights into the Origins of Lignocellulose Decay Capabilities.</title>
        <authorList>
            <person name="Nagy L.G."/>
            <person name="Riley R."/>
            <person name="Tritt A."/>
            <person name="Adam C."/>
            <person name="Daum C."/>
            <person name="Floudas D."/>
            <person name="Sun H."/>
            <person name="Yadav J.S."/>
            <person name="Pangilinan J."/>
            <person name="Larsson K.H."/>
            <person name="Matsuura K."/>
            <person name="Barry K."/>
            <person name="Labutti K."/>
            <person name="Kuo R."/>
            <person name="Ohm R.A."/>
            <person name="Bhattacharya S.S."/>
            <person name="Shirouzu T."/>
            <person name="Yoshinaga Y."/>
            <person name="Martin F.M."/>
            <person name="Grigoriev I.V."/>
            <person name="Hibbett D.S."/>
        </authorList>
    </citation>
    <scope>NUCLEOTIDE SEQUENCE [LARGE SCALE GENOMIC DNA]</scope>
    <source>
        <strain evidence="6 7">CBS 109695</strain>
    </source>
</reference>
<dbReference type="Proteomes" id="UP000076532">
    <property type="component" value="Unassembled WGS sequence"/>
</dbReference>
<dbReference type="GO" id="GO:0006915">
    <property type="term" value="P:apoptotic process"/>
    <property type="evidence" value="ECO:0007669"/>
    <property type="project" value="UniProtKB-KW"/>
</dbReference>
<dbReference type="GO" id="GO:0005737">
    <property type="term" value="C:cytoplasm"/>
    <property type="evidence" value="ECO:0007669"/>
    <property type="project" value="TreeGrafter"/>
</dbReference>
<evidence type="ECO:0000259" key="5">
    <source>
        <dbReference type="Pfam" id="PF00656"/>
    </source>
</evidence>
<dbReference type="GO" id="GO:0004197">
    <property type="term" value="F:cysteine-type endopeptidase activity"/>
    <property type="evidence" value="ECO:0007669"/>
    <property type="project" value="InterPro"/>
</dbReference>
<feature type="domain" description="Peptidase C14 caspase" evidence="5">
    <location>
        <begin position="55"/>
        <end position="420"/>
    </location>
</feature>
<accession>A0A166D1D7</accession>
<gene>
    <name evidence="6" type="ORF">FIBSPDRAFT_1048961</name>
</gene>
<dbReference type="PANTHER" id="PTHR48104:SF30">
    <property type="entry name" value="METACASPASE-1"/>
    <property type="match status" value="1"/>
</dbReference>
<dbReference type="InterPro" id="IPR050452">
    <property type="entry name" value="Metacaspase"/>
</dbReference>
<dbReference type="GO" id="GO:0006508">
    <property type="term" value="P:proteolysis"/>
    <property type="evidence" value="ECO:0007669"/>
    <property type="project" value="InterPro"/>
</dbReference>
<organism evidence="6 7">
    <name type="scientific">Athelia psychrophila</name>
    <dbReference type="NCBI Taxonomy" id="1759441"/>
    <lineage>
        <taxon>Eukaryota</taxon>
        <taxon>Fungi</taxon>
        <taxon>Dikarya</taxon>
        <taxon>Basidiomycota</taxon>
        <taxon>Agaricomycotina</taxon>
        <taxon>Agaricomycetes</taxon>
        <taxon>Agaricomycetidae</taxon>
        <taxon>Atheliales</taxon>
        <taxon>Atheliaceae</taxon>
        <taxon>Athelia</taxon>
    </lineage>
</organism>
<dbReference type="AlphaFoldDB" id="A0A166D1D7"/>
<dbReference type="Gene3D" id="3.40.50.12660">
    <property type="match status" value="1"/>
</dbReference>
<feature type="region of interest" description="Disordered" evidence="4">
    <location>
        <begin position="249"/>
        <end position="287"/>
    </location>
</feature>
<dbReference type="EMBL" id="KV417621">
    <property type="protein sequence ID" value="KZP14201.1"/>
    <property type="molecule type" value="Genomic_DNA"/>
</dbReference>
<feature type="compositionally biased region" description="Low complexity" evidence="4">
    <location>
        <begin position="250"/>
        <end position="260"/>
    </location>
</feature>
<evidence type="ECO:0000313" key="6">
    <source>
        <dbReference type="EMBL" id="KZP14201.1"/>
    </source>
</evidence>
<evidence type="ECO:0000256" key="3">
    <source>
        <dbReference type="ARBA" id="ARBA00022807"/>
    </source>
</evidence>
<dbReference type="InterPro" id="IPR011600">
    <property type="entry name" value="Pept_C14_caspase"/>
</dbReference>
<keyword evidence="2" id="KW-0053">Apoptosis</keyword>